<dbReference type="OrthoDB" id="1924787at2759"/>
<dbReference type="InterPro" id="IPR040911">
    <property type="entry name" value="Exostosin_GT47"/>
</dbReference>
<dbReference type="Pfam" id="PF03016">
    <property type="entry name" value="Exostosin_GT47"/>
    <property type="match status" value="1"/>
</dbReference>
<evidence type="ECO:0000256" key="1">
    <source>
        <dbReference type="ARBA" id="ARBA00010271"/>
    </source>
</evidence>
<evidence type="ECO:0000259" key="2">
    <source>
        <dbReference type="Pfam" id="PF03016"/>
    </source>
</evidence>
<dbReference type="Proteomes" id="UP000051952">
    <property type="component" value="Unassembled WGS sequence"/>
</dbReference>
<proteinExistence type="inferred from homology"/>
<evidence type="ECO:0000313" key="4">
    <source>
        <dbReference type="Proteomes" id="UP000051952"/>
    </source>
</evidence>
<keyword evidence="3" id="KW-0808">Transferase</keyword>
<evidence type="ECO:0000313" key="3">
    <source>
        <dbReference type="EMBL" id="CUG92349.1"/>
    </source>
</evidence>
<dbReference type="VEuPathDB" id="TriTrypDB:BSAL_36835"/>
<protein>
    <submittedName>
        <fullName evidence="3">Glucuronoxylan glucuronosyltransferase f8h-like, putative</fullName>
    </submittedName>
</protein>
<dbReference type="PANTHER" id="PTHR11062">
    <property type="entry name" value="EXOSTOSIN HEPARAN SULFATE GLYCOSYLTRANSFERASE -RELATED"/>
    <property type="match status" value="1"/>
</dbReference>
<dbReference type="OMA" id="HGHEMAN"/>
<dbReference type="EMBL" id="CYKH01002033">
    <property type="protein sequence ID" value="CUG92349.1"/>
    <property type="molecule type" value="Genomic_DNA"/>
</dbReference>
<dbReference type="InterPro" id="IPR004263">
    <property type="entry name" value="Exostosin"/>
</dbReference>
<name>A0A0S4JSN4_BODSA</name>
<sequence length="597" mass="67716">MKKARGLLEASSKVRAFAIPLLSLVIGILLGSSWTFVQLHVASSTSVPAATSHYCPLRQPEDRRAVSSAETTVVLPDLTFIDDKDADAKNFAADVGLAGPSDWEAAIAGAELPSLHHLGAGGVIPQGMLPRREGSNNGPTPPALYATSGEHLLAALDRRRAAAQQSSDVTRPFRFHIYDIPDRYTMGALQLLEQHWPNSFCNRHTVKTNYTMLDWRHAFSLFTVDILITKYLRYHPSHTANPSEADVFIIPMMTHLYHCAGVNHYNIEVLSWVTKHHHYKHFLQHDHFLFWWRWGMHYNSVLRFWKRVVRHFPNVNLISFDYLEIMGRNVYQDFSLALKPRFLQSMHSIIMPYPDYSPELSQEKLLTTPSNVIGVKRKIFFYFAGTSTIGGIRRWIKRNCDAANDPAKCYYEDFAKNVIDAARLGVPKGYPAAMRNSLFCGHAAGDALSSRRPTSAILANCIPVLICDLCLYAFENLIDYDTFAVFVSEDDVISGKLLERLESIPQARIEQMQRNLLAVRHHFVYNVTGPPRQGDALDTLVTQLSLRGSILRQYRRWFTTNHALSADAKDYPLEPPARKRYVMKGNAAEERDFNKLQ</sequence>
<dbReference type="AlphaFoldDB" id="A0A0S4JSN4"/>
<dbReference type="PANTHER" id="PTHR11062:SF281">
    <property type="entry name" value="EXOSTOSIN-LIKE 2"/>
    <property type="match status" value="1"/>
</dbReference>
<comment type="similarity">
    <text evidence="1">Belongs to the glycosyltransferase 47 family.</text>
</comment>
<accession>A0A0S4JSN4</accession>
<feature type="domain" description="Exostosin GT47" evidence="2">
    <location>
        <begin position="171"/>
        <end position="494"/>
    </location>
</feature>
<dbReference type="GO" id="GO:0016757">
    <property type="term" value="F:glycosyltransferase activity"/>
    <property type="evidence" value="ECO:0007669"/>
    <property type="project" value="InterPro"/>
</dbReference>
<gene>
    <name evidence="3" type="ORF">BSAL_36835</name>
</gene>
<keyword evidence="4" id="KW-1185">Reference proteome</keyword>
<organism evidence="3 4">
    <name type="scientific">Bodo saltans</name>
    <name type="common">Flagellated protozoan</name>
    <dbReference type="NCBI Taxonomy" id="75058"/>
    <lineage>
        <taxon>Eukaryota</taxon>
        <taxon>Discoba</taxon>
        <taxon>Euglenozoa</taxon>
        <taxon>Kinetoplastea</taxon>
        <taxon>Metakinetoplastina</taxon>
        <taxon>Eubodonida</taxon>
        <taxon>Bodonidae</taxon>
        <taxon>Bodo</taxon>
    </lineage>
</organism>
<reference evidence="4" key="1">
    <citation type="submission" date="2015-09" db="EMBL/GenBank/DDBJ databases">
        <authorList>
            <consortium name="Pathogen Informatics"/>
        </authorList>
    </citation>
    <scope>NUCLEOTIDE SEQUENCE [LARGE SCALE GENOMIC DNA]</scope>
    <source>
        <strain evidence="4">Lake Konstanz</strain>
    </source>
</reference>